<evidence type="ECO:0000313" key="7">
    <source>
        <dbReference type="EMBL" id="GAF77380.1"/>
    </source>
</evidence>
<evidence type="ECO:0008006" key="8">
    <source>
        <dbReference type="Google" id="ProtNLM"/>
    </source>
</evidence>
<keyword evidence="3 6" id="KW-0812">Transmembrane</keyword>
<organism evidence="7">
    <name type="scientific">marine sediment metagenome</name>
    <dbReference type="NCBI Taxonomy" id="412755"/>
    <lineage>
        <taxon>unclassified sequences</taxon>
        <taxon>metagenomes</taxon>
        <taxon>ecological metagenomes</taxon>
    </lineage>
</organism>
<evidence type="ECO:0000256" key="1">
    <source>
        <dbReference type="ARBA" id="ARBA00004162"/>
    </source>
</evidence>
<dbReference type="EMBL" id="BARS01008341">
    <property type="protein sequence ID" value="GAF77380.1"/>
    <property type="molecule type" value="Genomic_DNA"/>
</dbReference>
<gene>
    <name evidence="7" type="ORF">S01H1_15923</name>
</gene>
<dbReference type="InterPro" id="IPR003400">
    <property type="entry name" value="ExbD"/>
</dbReference>
<keyword evidence="2" id="KW-1003">Cell membrane</keyword>
<evidence type="ECO:0000256" key="2">
    <source>
        <dbReference type="ARBA" id="ARBA00022475"/>
    </source>
</evidence>
<dbReference type="Pfam" id="PF02472">
    <property type="entry name" value="ExbD"/>
    <property type="match status" value="1"/>
</dbReference>
<comment type="caution">
    <text evidence="7">The sequence shown here is derived from an EMBL/GenBank/DDBJ whole genome shotgun (WGS) entry which is preliminary data.</text>
</comment>
<feature type="transmembrane region" description="Helical" evidence="6">
    <location>
        <begin position="21"/>
        <end position="39"/>
    </location>
</feature>
<dbReference type="PANTHER" id="PTHR30558:SF3">
    <property type="entry name" value="BIOPOLYMER TRANSPORT PROTEIN EXBD-RELATED"/>
    <property type="match status" value="1"/>
</dbReference>
<evidence type="ECO:0000256" key="4">
    <source>
        <dbReference type="ARBA" id="ARBA00022989"/>
    </source>
</evidence>
<reference evidence="7" key="1">
    <citation type="journal article" date="2014" name="Front. Microbiol.">
        <title>High frequency of phylogenetically diverse reductive dehalogenase-homologous genes in deep subseafloor sedimentary metagenomes.</title>
        <authorList>
            <person name="Kawai M."/>
            <person name="Futagami T."/>
            <person name="Toyoda A."/>
            <person name="Takaki Y."/>
            <person name="Nishi S."/>
            <person name="Hori S."/>
            <person name="Arai W."/>
            <person name="Tsubouchi T."/>
            <person name="Morono Y."/>
            <person name="Uchiyama I."/>
            <person name="Ito T."/>
            <person name="Fujiyama A."/>
            <person name="Inagaki F."/>
            <person name="Takami H."/>
        </authorList>
    </citation>
    <scope>NUCLEOTIDE SEQUENCE</scope>
    <source>
        <strain evidence="7">Expedition CK06-06</strain>
    </source>
</reference>
<dbReference type="AlphaFoldDB" id="X0TMQ0"/>
<protein>
    <recommendedName>
        <fullName evidence="8">Biopolymer transport protein ExbD/TolR</fullName>
    </recommendedName>
</protein>
<dbReference type="PANTHER" id="PTHR30558">
    <property type="entry name" value="EXBD MEMBRANE COMPONENT OF PMF-DRIVEN MACROMOLECULE IMPORT SYSTEM"/>
    <property type="match status" value="1"/>
</dbReference>
<dbReference type="GO" id="GO:0022857">
    <property type="term" value="F:transmembrane transporter activity"/>
    <property type="evidence" value="ECO:0007669"/>
    <property type="project" value="InterPro"/>
</dbReference>
<keyword evidence="5 6" id="KW-0472">Membrane</keyword>
<evidence type="ECO:0000256" key="6">
    <source>
        <dbReference type="SAM" id="Phobius"/>
    </source>
</evidence>
<sequence length="170" mass="18816">MRVRHLQRRGEEQVELQMTPMIDIVFQLLVFFIMTFQIISPEGDFNIKMPLAAPTAGLPDDTLPPITVRLRAGIGGELAGIYLNERPKMQGGFAELREQILAIVGEDIGPGSLAESTEVELDCDYNLRFEFLVDAITAVSGYVQDGRIIKVIERIRLSPPRSEGSEGGSQ</sequence>
<evidence type="ECO:0000256" key="5">
    <source>
        <dbReference type="ARBA" id="ARBA00023136"/>
    </source>
</evidence>
<proteinExistence type="predicted"/>
<evidence type="ECO:0000256" key="3">
    <source>
        <dbReference type="ARBA" id="ARBA00022692"/>
    </source>
</evidence>
<name>X0TMQ0_9ZZZZ</name>
<dbReference type="GO" id="GO:0005886">
    <property type="term" value="C:plasma membrane"/>
    <property type="evidence" value="ECO:0007669"/>
    <property type="project" value="UniProtKB-SubCell"/>
</dbReference>
<comment type="subcellular location">
    <subcellularLocation>
        <location evidence="1">Cell membrane</location>
        <topology evidence="1">Single-pass membrane protein</topology>
    </subcellularLocation>
</comment>
<accession>X0TMQ0</accession>
<keyword evidence="4 6" id="KW-1133">Transmembrane helix</keyword>